<reference evidence="3" key="1">
    <citation type="submission" date="2020-11" db="EMBL/GenBank/DDBJ databases">
        <title>Sequencing the genomes of 1000 actinobacteria strains.</title>
        <authorList>
            <person name="Klenk H.-P."/>
        </authorList>
    </citation>
    <scope>NUCLEOTIDE SEQUENCE</scope>
    <source>
        <strain evidence="3">DSM 43175</strain>
    </source>
</reference>
<dbReference type="EMBL" id="JADOUA010000001">
    <property type="protein sequence ID" value="MBG6086458.1"/>
    <property type="molecule type" value="Genomic_DNA"/>
</dbReference>
<evidence type="ECO:0000313" key="3">
    <source>
        <dbReference type="EMBL" id="MBG6086458.1"/>
    </source>
</evidence>
<accession>A0A931DD90</accession>
<sequence>MGPGTADPARHGERDGGGMGRWRTVREGRRAVAGAGLCAAVLVAGCDADVGLSDGSPSPGSGPGTNGTVKPAQARRDLDGLRVSAEGAGRGYERDRFGTRWKDIDRNGCDQRNDVLARDLREVRKRGGCVVIAGTLDDPYSGKKITFSKSDAAEVQIDHVYPLALAWRMGASGWDEDRRERFANDPDNLLAVWGVPNRQKSDSGPGEWKPQRAFQCAYAARYITVAKKYSLPVTGADRGALGDFLGRC</sequence>
<gene>
    <name evidence="3" type="ORF">IW256_000571</name>
</gene>
<dbReference type="InterPro" id="IPR011089">
    <property type="entry name" value="GmrSD_C"/>
</dbReference>
<comment type="caution">
    <text evidence="3">The sequence shown here is derived from an EMBL/GenBank/DDBJ whole genome shotgun (WGS) entry which is preliminary data.</text>
</comment>
<name>A0A931DD90_9ACTN</name>
<feature type="region of interest" description="Disordered" evidence="1">
    <location>
        <begin position="1"/>
        <end position="21"/>
    </location>
</feature>
<evidence type="ECO:0000256" key="1">
    <source>
        <dbReference type="SAM" id="MobiDB-lite"/>
    </source>
</evidence>
<dbReference type="Pfam" id="PF07510">
    <property type="entry name" value="GmrSD_C"/>
    <property type="match status" value="1"/>
</dbReference>
<proteinExistence type="predicted"/>
<dbReference type="RefSeq" id="WP_231403619.1">
    <property type="nucleotide sequence ID" value="NZ_BAABES010000013.1"/>
</dbReference>
<dbReference type="PANTHER" id="PTHR24094">
    <property type="entry name" value="SECRETED PROTEIN"/>
    <property type="match status" value="1"/>
</dbReference>
<evidence type="ECO:0000313" key="4">
    <source>
        <dbReference type="Proteomes" id="UP000614047"/>
    </source>
</evidence>
<protein>
    <recommendedName>
        <fullName evidence="2">GmrSD restriction endonucleases C-terminal domain-containing protein</fullName>
    </recommendedName>
</protein>
<dbReference type="AlphaFoldDB" id="A0A931DD90"/>
<feature type="region of interest" description="Disordered" evidence="1">
    <location>
        <begin position="53"/>
        <end position="85"/>
    </location>
</feature>
<dbReference type="PANTHER" id="PTHR24094:SF15">
    <property type="entry name" value="AMP-DEPENDENT SYNTHETASE_LIGASE DOMAIN-CONTAINING PROTEIN-RELATED"/>
    <property type="match status" value="1"/>
</dbReference>
<dbReference type="Proteomes" id="UP000614047">
    <property type="component" value="Unassembled WGS sequence"/>
</dbReference>
<keyword evidence="4" id="KW-1185">Reference proteome</keyword>
<organism evidence="3 4">
    <name type="scientific">Actinomadura viridis</name>
    <dbReference type="NCBI Taxonomy" id="58110"/>
    <lineage>
        <taxon>Bacteria</taxon>
        <taxon>Bacillati</taxon>
        <taxon>Actinomycetota</taxon>
        <taxon>Actinomycetes</taxon>
        <taxon>Streptosporangiales</taxon>
        <taxon>Thermomonosporaceae</taxon>
        <taxon>Actinomadura</taxon>
    </lineage>
</organism>
<feature type="domain" description="GmrSD restriction endonucleases C-terminal" evidence="2">
    <location>
        <begin position="111"/>
        <end position="236"/>
    </location>
</feature>
<evidence type="ECO:0000259" key="2">
    <source>
        <dbReference type="Pfam" id="PF07510"/>
    </source>
</evidence>